<evidence type="ECO:0000313" key="2">
    <source>
        <dbReference type="Proteomes" id="UP000666240"/>
    </source>
</evidence>
<dbReference type="AlphaFoldDB" id="A0A8J7R1E9"/>
<proteinExistence type="predicted"/>
<dbReference type="EMBL" id="JAGIYY010000002">
    <property type="protein sequence ID" value="MBP0438445.1"/>
    <property type="molecule type" value="Genomic_DNA"/>
</dbReference>
<name>A0A8J7R1E9_9HYPH</name>
<keyword evidence="2" id="KW-1185">Reference proteome</keyword>
<dbReference type="Proteomes" id="UP000666240">
    <property type="component" value="Unassembled WGS sequence"/>
</dbReference>
<organism evidence="1 2">
    <name type="scientific">Tianweitania sediminis</name>
    <dbReference type="NCBI Taxonomy" id="1502156"/>
    <lineage>
        <taxon>Bacteria</taxon>
        <taxon>Pseudomonadati</taxon>
        <taxon>Pseudomonadota</taxon>
        <taxon>Alphaproteobacteria</taxon>
        <taxon>Hyphomicrobiales</taxon>
        <taxon>Phyllobacteriaceae</taxon>
        <taxon>Tianweitania</taxon>
    </lineage>
</organism>
<evidence type="ECO:0000313" key="1">
    <source>
        <dbReference type="EMBL" id="MBP0438445.1"/>
    </source>
</evidence>
<gene>
    <name evidence="1" type="ORF">J5Y06_07270</name>
</gene>
<protein>
    <submittedName>
        <fullName evidence="1">Uncharacterized protein</fullName>
    </submittedName>
</protein>
<comment type="caution">
    <text evidence="1">The sequence shown here is derived from an EMBL/GenBank/DDBJ whole genome shotgun (WGS) entry which is preliminary data.</text>
</comment>
<reference evidence="1" key="1">
    <citation type="submission" date="2021-03" db="EMBL/GenBank/DDBJ databases">
        <title>Genome sequencing and assembly of Tianweitania sediminis.</title>
        <authorList>
            <person name="Chhetri G."/>
        </authorList>
    </citation>
    <scope>NUCLEOTIDE SEQUENCE</scope>
    <source>
        <strain evidence="1">Z8</strain>
    </source>
</reference>
<sequence length="59" mass="6497">MFVPKASTLPLKPVAPVANLGTFEGRRKHLARRAETESRIRDLVAFAMVLALIAFTVFA</sequence>
<dbReference type="RefSeq" id="WP_209334488.1">
    <property type="nucleotide sequence ID" value="NZ_JAGIYY010000002.1"/>
</dbReference>
<accession>A0A8J7R1E9</accession>